<dbReference type="InterPro" id="IPR018485">
    <property type="entry name" value="FGGY_C"/>
</dbReference>
<dbReference type="AlphaFoldDB" id="A0A8S1DKT7"/>
<evidence type="ECO:0000256" key="1">
    <source>
        <dbReference type="ARBA" id="ARBA00009156"/>
    </source>
</evidence>
<dbReference type="NCBIfam" id="TIGR01315">
    <property type="entry name" value="5C_CHO_kinase"/>
    <property type="match status" value="1"/>
</dbReference>
<dbReference type="GO" id="GO:0005737">
    <property type="term" value="C:cytoplasm"/>
    <property type="evidence" value="ECO:0007669"/>
    <property type="project" value="TreeGrafter"/>
</dbReference>
<dbReference type="GO" id="GO:0019150">
    <property type="term" value="F:D-ribulokinase activity"/>
    <property type="evidence" value="ECO:0007669"/>
    <property type="project" value="TreeGrafter"/>
</dbReference>
<dbReference type="FunFam" id="3.30.420.40:FF:000101">
    <property type="entry name" value="FGGY carbohydrate kinase domain-containing protein"/>
    <property type="match status" value="1"/>
</dbReference>
<name>A0A8S1DKT7_9INSE</name>
<dbReference type="PANTHER" id="PTHR43435:SF4">
    <property type="entry name" value="FGGY CARBOHYDRATE KINASE DOMAIN-CONTAINING PROTEIN"/>
    <property type="match status" value="1"/>
</dbReference>
<dbReference type="InterPro" id="IPR018484">
    <property type="entry name" value="FGGY_N"/>
</dbReference>
<dbReference type="Proteomes" id="UP000494165">
    <property type="component" value="Unassembled WGS sequence"/>
</dbReference>
<protein>
    <recommendedName>
        <fullName evidence="4">FGGY carbohydrate kinase domain-containing protein</fullName>
    </recommendedName>
</protein>
<feature type="domain" description="Carbohydrate kinase FGGY C-terminal" evidence="6">
    <location>
        <begin position="284"/>
        <end position="487"/>
    </location>
</feature>
<keyword evidence="8" id="KW-1185">Reference proteome</keyword>
<dbReference type="InterPro" id="IPR000577">
    <property type="entry name" value="Carb_kinase_FGGY"/>
</dbReference>
<comment type="similarity">
    <text evidence="1">Belongs to the FGGY kinase family.</text>
</comment>
<evidence type="ECO:0000256" key="3">
    <source>
        <dbReference type="ARBA" id="ARBA00022777"/>
    </source>
</evidence>
<accession>A0A8S1DKT7</accession>
<dbReference type="Pfam" id="PF02782">
    <property type="entry name" value="FGGY_C"/>
    <property type="match status" value="1"/>
</dbReference>
<reference evidence="7 8" key="1">
    <citation type="submission" date="2020-04" db="EMBL/GenBank/DDBJ databases">
        <authorList>
            <person name="Alioto T."/>
            <person name="Alioto T."/>
            <person name="Gomez Garrido J."/>
        </authorList>
    </citation>
    <scope>NUCLEOTIDE SEQUENCE [LARGE SCALE GENOMIC DNA]</scope>
</reference>
<dbReference type="Gene3D" id="3.30.420.40">
    <property type="match status" value="1"/>
</dbReference>
<evidence type="ECO:0000313" key="7">
    <source>
        <dbReference type="EMBL" id="CAB3381641.1"/>
    </source>
</evidence>
<evidence type="ECO:0000313" key="8">
    <source>
        <dbReference type="Proteomes" id="UP000494165"/>
    </source>
</evidence>
<evidence type="ECO:0000259" key="6">
    <source>
        <dbReference type="Pfam" id="PF02782"/>
    </source>
</evidence>
<dbReference type="CDD" id="cd07782">
    <property type="entry name" value="ASKHA_NBD_FGGY_D-RBK"/>
    <property type="match status" value="1"/>
</dbReference>
<dbReference type="PIRSF" id="PIRSF000538">
    <property type="entry name" value="GlpK"/>
    <property type="match status" value="1"/>
</dbReference>
<evidence type="ECO:0000259" key="5">
    <source>
        <dbReference type="Pfam" id="PF00370"/>
    </source>
</evidence>
<evidence type="ECO:0000256" key="2">
    <source>
        <dbReference type="ARBA" id="ARBA00022679"/>
    </source>
</evidence>
<keyword evidence="3" id="KW-0418">Kinase</keyword>
<keyword evidence="2" id="KW-0808">Transferase</keyword>
<dbReference type="OrthoDB" id="203824at2759"/>
<dbReference type="Pfam" id="PF00370">
    <property type="entry name" value="FGGY_N"/>
    <property type="match status" value="1"/>
</dbReference>
<dbReference type="Gene3D" id="1.20.58.2240">
    <property type="match status" value="1"/>
</dbReference>
<organism evidence="7 8">
    <name type="scientific">Cloeon dipterum</name>
    <dbReference type="NCBI Taxonomy" id="197152"/>
    <lineage>
        <taxon>Eukaryota</taxon>
        <taxon>Metazoa</taxon>
        <taxon>Ecdysozoa</taxon>
        <taxon>Arthropoda</taxon>
        <taxon>Hexapoda</taxon>
        <taxon>Insecta</taxon>
        <taxon>Pterygota</taxon>
        <taxon>Palaeoptera</taxon>
        <taxon>Ephemeroptera</taxon>
        <taxon>Pisciforma</taxon>
        <taxon>Baetidae</taxon>
        <taxon>Cloeon</taxon>
    </lineage>
</organism>
<dbReference type="InterPro" id="IPR006003">
    <property type="entry name" value="FGGY_RbtK-like"/>
</dbReference>
<dbReference type="EMBL" id="CADEPI010000240">
    <property type="protein sequence ID" value="CAB3381641.1"/>
    <property type="molecule type" value="Genomic_DNA"/>
</dbReference>
<feature type="domain" description="Carbohydrate kinase FGGY N-terminal" evidence="5">
    <location>
        <begin position="8"/>
        <end position="265"/>
    </location>
</feature>
<dbReference type="InterPro" id="IPR043129">
    <property type="entry name" value="ATPase_NBD"/>
</dbReference>
<dbReference type="GO" id="GO:0019321">
    <property type="term" value="P:pentose metabolic process"/>
    <property type="evidence" value="ECO:0007669"/>
    <property type="project" value="TreeGrafter"/>
</dbReference>
<gene>
    <name evidence="7" type="ORF">CLODIP_2_CD13431</name>
</gene>
<comment type="caution">
    <text evidence="7">The sequence shown here is derived from an EMBL/GenBank/DDBJ whole genome shotgun (WGS) entry which is preliminary data.</text>
</comment>
<proteinExistence type="inferred from homology"/>
<sequence length="540" mass="58621">MSAQEDLFVGVDVGTGSARAALVTCGGEVLAVATKSIQIWYPEPHFAEQSSEDIWTAVCQVTKEVIAGFDIYRIKGIGFDATCSLVAIDKQGNPLSVSPSANHEQNIIMWMDHRAESEVKRVNDTKHRVLDFVGGKISLEMQIPKLVWLKNNFGASYFDLAGHFFDLPDFLTWKATSSSSRSLCSLVCKWTYLVEEGGQGRGRWPRDFFQQIGLSDLRDEQIGTDVRMPGSLVGNLSKEAATQLGLHPEVRVGTSLIDAHAGTLGMIGCNAAGASQNFTERLGLICGTSSCHMAVSEDSLFVPGVWGPYFSAVLPNMWLSEGGQSASGRLLDHIISSHPAKELFKDKSLPEITKELNEIVANLGAGVDMINLTRDVHVIPDFHGNRSPLADSERSGMITGLTLDTSEKNLAILYLATVQAIAYGTKHILDAMQSHGHKFSCALICGGLAKNALFVQTTSDVLGIPVLLPQELESVLLGAAILGATAAGAYPSVQEAATKMCGGAARIEPRNGSQEFHRRKYEVFLKMLDDQMEYRKIMEK</sequence>
<dbReference type="PANTHER" id="PTHR43435">
    <property type="entry name" value="RIBULOKINASE"/>
    <property type="match status" value="1"/>
</dbReference>
<dbReference type="SUPFAM" id="SSF53067">
    <property type="entry name" value="Actin-like ATPase domain"/>
    <property type="match status" value="2"/>
</dbReference>
<evidence type="ECO:0000256" key="4">
    <source>
        <dbReference type="ARBA" id="ARBA00074355"/>
    </source>
</evidence>